<evidence type="ECO:0000259" key="2">
    <source>
        <dbReference type="Pfam" id="PF14303"/>
    </source>
</evidence>
<reference evidence="3" key="1">
    <citation type="journal article" date="2022" name="Int. J. Mol. Sci.">
        <title>Draft Genome of Tanacetum Coccineum: Genomic Comparison of Closely Related Tanacetum-Family Plants.</title>
        <authorList>
            <person name="Yamashiro T."/>
            <person name="Shiraishi A."/>
            <person name="Nakayama K."/>
            <person name="Satake H."/>
        </authorList>
    </citation>
    <scope>NUCLEOTIDE SEQUENCE</scope>
</reference>
<feature type="domain" description="No apical meristem-associated C-terminal" evidence="2">
    <location>
        <begin position="29"/>
        <end position="94"/>
    </location>
</feature>
<accession>A0ABQ5F6V9</accession>
<keyword evidence="4" id="KW-1185">Reference proteome</keyword>
<gene>
    <name evidence="3" type="ORF">Tco_1002646</name>
</gene>
<comment type="caution">
    <text evidence="3">The sequence shown here is derived from an EMBL/GenBank/DDBJ whole genome shotgun (WGS) entry which is preliminary data.</text>
</comment>
<evidence type="ECO:0000256" key="1">
    <source>
        <dbReference type="SAM" id="MobiDB-lite"/>
    </source>
</evidence>
<dbReference type="Pfam" id="PF14303">
    <property type="entry name" value="NAM-associated"/>
    <property type="match status" value="1"/>
</dbReference>
<protein>
    <submittedName>
        <fullName evidence="3">Reverse transcriptase domain-containing protein</fullName>
    </submittedName>
</protein>
<feature type="compositionally biased region" description="Polar residues" evidence="1">
    <location>
        <begin position="63"/>
        <end position="87"/>
    </location>
</feature>
<keyword evidence="3" id="KW-0695">RNA-directed DNA polymerase</keyword>
<feature type="region of interest" description="Disordered" evidence="1">
    <location>
        <begin position="49"/>
        <end position="99"/>
    </location>
</feature>
<dbReference type="Proteomes" id="UP001151760">
    <property type="component" value="Unassembled WGS sequence"/>
</dbReference>
<evidence type="ECO:0000313" key="4">
    <source>
        <dbReference type="Proteomes" id="UP001151760"/>
    </source>
</evidence>
<dbReference type="EMBL" id="BQNB010017080">
    <property type="protein sequence ID" value="GJT59113.1"/>
    <property type="molecule type" value="Genomic_DNA"/>
</dbReference>
<name>A0ABQ5F6V9_9ASTR</name>
<dbReference type="PANTHER" id="PTHR45023">
    <property type="match status" value="1"/>
</dbReference>
<evidence type="ECO:0000313" key="3">
    <source>
        <dbReference type="EMBL" id="GJT59113.1"/>
    </source>
</evidence>
<dbReference type="GO" id="GO:0003964">
    <property type="term" value="F:RNA-directed DNA polymerase activity"/>
    <property type="evidence" value="ECO:0007669"/>
    <property type="project" value="UniProtKB-KW"/>
</dbReference>
<keyword evidence="3" id="KW-0808">Transferase</keyword>
<organism evidence="3 4">
    <name type="scientific">Tanacetum coccineum</name>
    <dbReference type="NCBI Taxonomy" id="301880"/>
    <lineage>
        <taxon>Eukaryota</taxon>
        <taxon>Viridiplantae</taxon>
        <taxon>Streptophyta</taxon>
        <taxon>Embryophyta</taxon>
        <taxon>Tracheophyta</taxon>
        <taxon>Spermatophyta</taxon>
        <taxon>Magnoliopsida</taxon>
        <taxon>eudicotyledons</taxon>
        <taxon>Gunneridae</taxon>
        <taxon>Pentapetalae</taxon>
        <taxon>asterids</taxon>
        <taxon>campanulids</taxon>
        <taxon>Asterales</taxon>
        <taxon>Asteraceae</taxon>
        <taxon>Asteroideae</taxon>
        <taxon>Anthemideae</taxon>
        <taxon>Anthemidinae</taxon>
        <taxon>Tanacetum</taxon>
    </lineage>
</organism>
<dbReference type="PANTHER" id="PTHR45023:SF4">
    <property type="entry name" value="GLYCINE-RICH PROTEIN-RELATED"/>
    <property type="match status" value="1"/>
</dbReference>
<sequence length="123" mass="14084">MRRMQTSRASDADYYASALMHYEVETETTFKLRHCWEILKDSPKWQQSELPKFASKSRGGSKRYNSSGSNSFNTESGKASINLNTNVGDDDDEDEPYDHLTGDARLAMEELKAEIKAKYDLLY</sequence>
<proteinExistence type="predicted"/>
<dbReference type="InterPro" id="IPR029466">
    <property type="entry name" value="NAM-associated_C"/>
</dbReference>
<reference evidence="3" key="2">
    <citation type="submission" date="2022-01" db="EMBL/GenBank/DDBJ databases">
        <authorList>
            <person name="Yamashiro T."/>
            <person name="Shiraishi A."/>
            <person name="Satake H."/>
            <person name="Nakayama K."/>
        </authorList>
    </citation>
    <scope>NUCLEOTIDE SEQUENCE</scope>
</reference>
<keyword evidence="3" id="KW-0548">Nucleotidyltransferase</keyword>